<accession>A0A934SMR3</accession>
<protein>
    <submittedName>
        <fullName evidence="1">Uncharacterized protein</fullName>
    </submittedName>
</protein>
<organism evidence="1 2">
    <name type="scientific">Paracoccus caeni</name>
    <dbReference type="NCBI Taxonomy" id="657651"/>
    <lineage>
        <taxon>Bacteria</taxon>
        <taxon>Pseudomonadati</taxon>
        <taxon>Pseudomonadota</taxon>
        <taxon>Alphaproteobacteria</taxon>
        <taxon>Rhodobacterales</taxon>
        <taxon>Paracoccaceae</taxon>
        <taxon>Paracoccus</taxon>
    </lineage>
</organism>
<dbReference type="Proteomes" id="UP000640485">
    <property type="component" value="Unassembled WGS sequence"/>
</dbReference>
<evidence type="ECO:0000313" key="1">
    <source>
        <dbReference type="EMBL" id="MBK4217939.1"/>
    </source>
</evidence>
<dbReference type="RefSeq" id="WP_200689153.1">
    <property type="nucleotide sequence ID" value="NZ_JAEPRQ010000010.1"/>
</dbReference>
<gene>
    <name evidence="1" type="ORF">JJJ17_18580</name>
</gene>
<name>A0A934SMR3_9RHOB</name>
<evidence type="ECO:0000313" key="2">
    <source>
        <dbReference type="Proteomes" id="UP000640485"/>
    </source>
</evidence>
<keyword evidence="2" id="KW-1185">Reference proteome</keyword>
<sequence length="96" mass="10336">MNRRYLTAAGIAAIAVIGAGSYALTGGGTISKSQMRLVDRFTTSFLACADIDPGGRHLSACNDARQYKAQLDQQGLCIDYGGSRESYEGFYRCGER</sequence>
<proteinExistence type="predicted"/>
<comment type="caution">
    <text evidence="1">The sequence shown here is derived from an EMBL/GenBank/DDBJ whole genome shotgun (WGS) entry which is preliminary data.</text>
</comment>
<reference evidence="1" key="1">
    <citation type="submission" date="2021-01" db="EMBL/GenBank/DDBJ databases">
        <title>Paracoccus amoyensis sp. nov., isolated from the surface seawater along the coast of Xiamen Island, China.</title>
        <authorList>
            <person name="Lyu L."/>
        </authorList>
    </citation>
    <scope>NUCLEOTIDE SEQUENCE</scope>
    <source>
        <strain evidence="1">MJ17</strain>
    </source>
</reference>
<dbReference type="EMBL" id="JAEPRQ010000010">
    <property type="protein sequence ID" value="MBK4217939.1"/>
    <property type="molecule type" value="Genomic_DNA"/>
</dbReference>
<dbReference type="AlphaFoldDB" id="A0A934SMR3"/>